<feature type="transmembrane region" description="Helical" evidence="6">
    <location>
        <begin position="362"/>
        <end position="384"/>
    </location>
</feature>
<dbReference type="Proteomes" id="UP000000600">
    <property type="component" value="Unassembled WGS sequence"/>
</dbReference>
<evidence type="ECO:0000313" key="8">
    <source>
        <dbReference type="EMBL" id="CAK91400.1"/>
    </source>
</evidence>
<comment type="subcellular location">
    <subcellularLocation>
        <location evidence="1">Membrane</location>
        <topology evidence="1">Multi-pass membrane protein</topology>
    </subcellularLocation>
</comment>
<dbReference type="eggNOG" id="KOG2563">
    <property type="taxonomic scope" value="Eukaryota"/>
</dbReference>
<feature type="transmembrane region" description="Helical" evidence="6">
    <location>
        <begin position="434"/>
        <end position="453"/>
    </location>
</feature>
<evidence type="ECO:0000256" key="2">
    <source>
        <dbReference type="ARBA" id="ARBA00022692"/>
    </source>
</evidence>
<accession>A0E7Y3</accession>
<dbReference type="InterPro" id="IPR020846">
    <property type="entry name" value="MFS_dom"/>
</dbReference>
<dbReference type="InterPro" id="IPR049680">
    <property type="entry name" value="FLVCR1-2_SLC49-like"/>
</dbReference>
<dbReference type="Gene3D" id="1.20.1250.20">
    <property type="entry name" value="MFS general substrate transporter like domains"/>
    <property type="match status" value="2"/>
</dbReference>
<dbReference type="PANTHER" id="PTHR10924:SF6">
    <property type="entry name" value="SOLUTE CARRIER FAMILY 49 MEMBER A3"/>
    <property type="match status" value="1"/>
</dbReference>
<dbReference type="RefSeq" id="XP_001458797.1">
    <property type="nucleotide sequence ID" value="XM_001458760.2"/>
</dbReference>
<keyword evidence="4 6" id="KW-0472">Membrane</keyword>
<dbReference type="InterPro" id="IPR036259">
    <property type="entry name" value="MFS_trans_sf"/>
</dbReference>
<gene>
    <name evidence="8" type="ORF">GSPATT00024128001</name>
</gene>
<evidence type="ECO:0000256" key="1">
    <source>
        <dbReference type="ARBA" id="ARBA00004141"/>
    </source>
</evidence>
<feature type="transmembrane region" description="Helical" evidence="6">
    <location>
        <begin position="275"/>
        <end position="301"/>
    </location>
</feature>
<feature type="domain" description="Major facilitator superfamily (MFS) profile" evidence="7">
    <location>
        <begin position="36"/>
        <end position="458"/>
    </location>
</feature>
<organism evidence="8 9">
    <name type="scientific">Paramecium tetraurelia</name>
    <dbReference type="NCBI Taxonomy" id="5888"/>
    <lineage>
        <taxon>Eukaryota</taxon>
        <taxon>Sar</taxon>
        <taxon>Alveolata</taxon>
        <taxon>Ciliophora</taxon>
        <taxon>Intramacronucleata</taxon>
        <taxon>Oligohymenophorea</taxon>
        <taxon>Peniculida</taxon>
        <taxon>Parameciidae</taxon>
        <taxon>Paramecium</taxon>
    </lineage>
</organism>
<evidence type="ECO:0000256" key="5">
    <source>
        <dbReference type="SAM" id="MobiDB-lite"/>
    </source>
</evidence>
<feature type="transmembrane region" description="Helical" evidence="6">
    <location>
        <begin position="175"/>
        <end position="196"/>
    </location>
</feature>
<evidence type="ECO:0000256" key="4">
    <source>
        <dbReference type="ARBA" id="ARBA00023136"/>
    </source>
</evidence>
<dbReference type="EMBL" id="CT868663">
    <property type="protein sequence ID" value="CAK91400.1"/>
    <property type="molecule type" value="Genomic_DNA"/>
</dbReference>
<dbReference type="OrthoDB" id="422206at2759"/>
<dbReference type="PROSITE" id="PS50850">
    <property type="entry name" value="MFS"/>
    <property type="match status" value="1"/>
</dbReference>
<dbReference type="HOGENOM" id="CLU_023132_4_2_1"/>
<dbReference type="GeneID" id="5044587"/>
<feature type="transmembrane region" description="Helical" evidence="6">
    <location>
        <begin position="404"/>
        <end position="422"/>
    </location>
</feature>
<feature type="region of interest" description="Disordered" evidence="5">
    <location>
        <begin position="477"/>
        <end position="546"/>
    </location>
</feature>
<dbReference type="KEGG" id="ptm:GSPATT00024128001"/>
<feature type="compositionally biased region" description="Gly residues" evidence="5">
    <location>
        <begin position="535"/>
        <end position="546"/>
    </location>
</feature>
<feature type="compositionally biased region" description="Acidic residues" evidence="5">
    <location>
        <begin position="500"/>
        <end position="511"/>
    </location>
</feature>
<dbReference type="SUPFAM" id="SSF103473">
    <property type="entry name" value="MFS general substrate transporter"/>
    <property type="match status" value="1"/>
</dbReference>
<feature type="transmembrane region" description="Helical" evidence="6">
    <location>
        <begin position="307"/>
        <end position="325"/>
    </location>
</feature>
<dbReference type="PANTHER" id="PTHR10924">
    <property type="entry name" value="MAJOR FACILITATOR SUPERFAMILY PROTEIN-RELATED"/>
    <property type="match status" value="1"/>
</dbReference>
<dbReference type="GO" id="GO:0016020">
    <property type="term" value="C:membrane"/>
    <property type="evidence" value="ECO:0000318"/>
    <property type="project" value="GO_Central"/>
</dbReference>
<evidence type="ECO:0000256" key="3">
    <source>
        <dbReference type="ARBA" id="ARBA00022989"/>
    </source>
</evidence>
<sequence>MKNQSSEQNSDQLDQINNSNELKSSFQQGYRLYQKRYVILFLFAIAELCNTAVYATCNPIAVELSNIYGIDPSIVTLSATLYLFMHPLFTFPASYLIMYKGSSMSIKIGSILTLLGVFSRCLVRQSQEYINKCSFIYVLIGQTLSGIGRPLILNAQASVAVEWFPANQRTKLMTMLNFIVTFSGILGYIIPPIFFAGVTIDEKSPQDVLDTGDSRFMYLLFSEAAFSAVFLIPLLIFFETKPKTPPSAAAKGPTQVISFTDSICQMLKDTKFMQIFISFTLFYGSYKGYGVALVYILLPYGYGKSDIAILSVMPVIGGFLSSLIIPTIYKSWGKYKPIIIILEFCTIFTFYGFLWGCYLQNYVIMLAMATLQGFFILPAIPLLLEWGCEQIYPLNDSFCIGLQYSGATMGSSFIAQIVSMVIHGKKATKFDGFMGITIICSLYTLAILSILFLKEVKHKLALKKSFVSPSDQIEEDFPRPYTEVNPHDLGLFDPDKVKDEDEDTGGDDNLIDNEQKDHEQNNNHSNHRSYQAGNSIGGGTGGFNDD</sequence>
<evidence type="ECO:0000313" key="9">
    <source>
        <dbReference type="Proteomes" id="UP000000600"/>
    </source>
</evidence>
<dbReference type="InParanoid" id="A0E7Y3"/>
<feature type="transmembrane region" description="Helical" evidence="6">
    <location>
        <begin position="37"/>
        <end position="55"/>
    </location>
</feature>
<keyword evidence="2 6" id="KW-0812">Transmembrane</keyword>
<dbReference type="GO" id="GO:0022857">
    <property type="term" value="F:transmembrane transporter activity"/>
    <property type="evidence" value="ECO:0007669"/>
    <property type="project" value="InterPro"/>
</dbReference>
<protein>
    <recommendedName>
        <fullName evidence="7">Major facilitator superfamily (MFS) profile domain-containing protein</fullName>
    </recommendedName>
</protein>
<evidence type="ECO:0000256" key="6">
    <source>
        <dbReference type="SAM" id="Phobius"/>
    </source>
</evidence>
<feature type="transmembrane region" description="Helical" evidence="6">
    <location>
        <begin position="337"/>
        <end position="356"/>
    </location>
</feature>
<dbReference type="AlphaFoldDB" id="A0E7Y3"/>
<keyword evidence="9" id="KW-1185">Reference proteome</keyword>
<proteinExistence type="predicted"/>
<reference evidence="8 9" key="1">
    <citation type="journal article" date="2006" name="Nature">
        <title>Global trends of whole-genome duplications revealed by the ciliate Paramecium tetraurelia.</title>
        <authorList>
            <consortium name="Genoscope"/>
            <person name="Aury J.-M."/>
            <person name="Jaillon O."/>
            <person name="Duret L."/>
            <person name="Noel B."/>
            <person name="Jubin C."/>
            <person name="Porcel B.M."/>
            <person name="Segurens B."/>
            <person name="Daubin V."/>
            <person name="Anthouard V."/>
            <person name="Aiach N."/>
            <person name="Arnaiz O."/>
            <person name="Billaut A."/>
            <person name="Beisson J."/>
            <person name="Blanc I."/>
            <person name="Bouhouche K."/>
            <person name="Camara F."/>
            <person name="Duharcourt S."/>
            <person name="Guigo R."/>
            <person name="Gogendeau D."/>
            <person name="Katinka M."/>
            <person name="Keller A.-M."/>
            <person name="Kissmehl R."/>
            <person name="Klotz C."/>
            <person name="Koll F."/>
            <person name="Le Moue A."/>
            <person name="Lepere C."/>
            <person name="Malinsky S."/>
            <person name="Nowacki M."/>
            <person name="Nowak J.K."/>
            <person name="Plattner H."/>
            <person name="Poulain J."/>
            <person name="Ruiz F."/>
            <person name="Serrano V."/>
            <person name="Zagulski M."/>
            <person name="Dessen P."/>
            <person name="Betermier M."/>
            <person name="Weissenbach J."/>
            <person name="Scarpelli C."/>
            <person name="Schachter V."/>
            <person name="Sperling L."/>
            <person name="Meyer E."/>
            <person name="Cohen J."/>
            <person name="Wincker P."/>
        </authorList>
    </citation>
    <scope>NUCLEOTIDE SEQUENCE [LARGE SCALE GENOMIC DNA]</scope>
    <source>
        <strain evidence="8 9">Stock d4-2</strain>
    </source>
</reference>
<feature type="compositionally biased region" description="Polar residues" evidence="5">
    <location>
        <begin position="522"/>
        <end position="534"/>
    </location>
</feature>
<feature type="transmembrane region" description="Helical" evidence="6">
    <location>
        <begin position="216"/>
        <end position="238"/>
    </location>
</feature>
<feature type="transmembrane region" description="Helical" evidence="6">
    <location>
        <begin position="75"/>
        <end position="97"/>
    </location>
</feature>
<keyword evidence="3 6" id="KW-1133">Transmembrane helix</keyword>
<dbReference type="OMA" id="MNAVAFF"/>
<dbReference type="InterPro" id="IPR011701">
    <property type="entry name" value="MFS"/>
</dbReference>
<name>A0E7Y3_PARTE</name>
<dbReference type="Pfam" id="PF07690">
    <property type="entry name" value="MFS_1"/>
    <property type="match status" value="1"/>
</dbReference>
<evidence type="ECO:0000259" key="7">
    <source>
        <dbReference type="PROSITE" id="PS50850"/>
    </source>
</evidence>